<feature type="compositionally biased region" description="Polar residues" evidence="3">
    <location>
        <begin position="1358"/>
        <end position="1372"/>
    </location>
</feature>
<accession>A0AAD8HVN3</accession>
<feature type="compositionally biased region" description="Polar residues" evidence="3">
    <location>
        <begin position="204"/>
        <end position="213"/>
    </location>
</feature>
<dbReference type="GO" id="GO:0040029">
    <property type="term" value="P:epigenetic regulation of gene expression"/>
    <property type="evidence" value="ECO:0007669"/>
    <property type="project" value="TreeGrafter"/>
</dbReference>
<feature type="coiled-coil region" evidence="2">
    <location>
        <begin position="768"/>
        <end position="799"/>
    </location>
</feature>
<feature type="region of interest" description="Disordered" evidence="3">
    <location>
        <begin position="184"/>
        <end position="252"/>
    </location>
</feature>
<gene>
    <name evidence="5" type="ORF">POM88_029391</name>
</gene>
<reference evidence="5" key="2">
    <citation type="submission" date="2023-05" db="EMBL/GenBank/DDBJ databases">
        <authorList>
            <person name="Schelkunov M.I."/>
        </authorList>
    </citation>
    <scope>NUCLEOTIDE SEQUENCE</scope>
    <source>
        <strain evidence="5">Hsosn_3</strain>
        <tissue evidence="5">Leaf</tissue>
    </source>
</reference>
<feature type="compositionally biased region" description="Polar residues" evidence="3">
    <location>
        <begin position="417"/>
        <end position="429"/>
    </location>
</feature>
<dbReference type="InterPro" id="IPR009738">
    <property type="entry name" value="BAT2_N"/>
</dbReference>
<feature type="compositionally biased region" description="Basic residues" evidence="3">
    <location>
        <begin position="1287"/>
        <end position="1301"/>
    </location>
</feature>
<feature type="compositionally biased region" description="Polar residues" evidence="3">
    <location>
        <begin position="437"/>
        <end position="451"/>
    </location>
</feature>
<feature type="compositionally biased region" description="Basic and acidic residues" evidence="3">
    <location>
        <begin position="214"/>
        <end position="223"/>
    </location>
</feature>
<protein>
    <submittedName>
        <fullName evidence="5">Protein MODIFIER OF like</fullName>
    </submittedName>
</protein>
<keyword evidence="1" id="KW-0597">Phosphoprotein</keyword>
<sequence length="1573" mass="171172">MTSSMLAGERRWGSARRGMTVLGKVAVPKPINLPSQRLEKHGLDANVEIVPKGSHSWGSRPSSSASNPWGSSVPSPNGDCSNGSPSHAAGRPSSGGSGTRPSTAGSDRMHEPVISAWGSNSRPSSASGTLTSNQTSLTPLRPQSAETRPGSSQLSRFAEHLPDNSASWTSTGNVDKLVVATSKNDGFSLSSGDFPTLGSDKDNSGMNSDSQESGYHDCPRSSSDEVTATNERTVTSESVGKGGNTNTWKRDDTPYADNGVEHSSNNWQGGYPQHFLNTNVPPQHFDGWRGPPVNSPAGAWYRGPPGGPPYGPPVGPGGFPLEPFPYYRPQMPPPTLGNAPQVPVAGLRGHHPKNGDFYRPQIPDGYMHPGMPIRPGFYPHPVPFDNYYGSPMGYNPNEREIPFMGRPSGPPVFNRYPAQNTADHNSSQARAGGRGPNVTTPISEQVESGNSDDSRGPYKVLTKQHNDMDSHREEGSWENIPHGNTSFPEKGAHPRAAFRKNEWGAESVREEMHSRRPSPGEYSSSRKFDNRGHPMNSARIMSPERIDHADRNWGNKLEIASARSSFPDAPHVLAAPPRDSALLQKIEGLNAKARASGGRHEVGSASSWEEQKNIAQFDAISNTSMNDVGTSVLCAERERPNSQDIIHLGGAPASKGHMIRQSNSGTTNSRRGNNAVEGQFEYHGKGRVYADADGWHTKPLGAECSTEISGTNVRPVSIAHNQDLHSHAGASGMMKAGLSANNEGESLFQILDSSDTQAQRAKNKELVKQRAIQRQKEEEERIREQKAKARAKLEELNRRSRIGNVLPEKLDKAPPISGNTASEELLTLPEPVKIASENVGRIPVFPLETEDAVVSRNLHLGTSEISEQVSTAPQSSPLRLDSVGAASVDVKADAPVNDSSSSKHMQTSYKKMPNVQVQKQFSETLISFGTIGLTNIHESLAVDGTAISEAVPEAIVPSCQSTLSEYSNNVRESSAAQKKKSTKSGKNKNKVDSPTPVFDSQFQVSKQPSSNKAFLDTEKKKASQNTVDHGSVQAAENLEQLPEQNSMIGDESHVKVNNYRKSQPPRRMSRNGQANKVVDRSHGNDAAIWAPVQSYHGPEVADEACRKFVPDSVAVMAKRGNLGQNSAKSKRAEMERYVPKPVAKELAQQGTIQQSVTSSVGQNTQNETAGRREENSEPARSVVENVGRSIESDDGDFKQGKQAKAFGGWKQHGSSESSRAHMGSSSYSNKNVHKYVDHQESYTPDENQVISEHHISHDWDPSDGWNMPEEPTAAVNVSFGMKDVVKGKGKRQPYKGHKNMANKHDVDQKNSDGGQLYKMQTQSDAFEISPPDRDVTAKEIRGNAERASSLWQRKPHAYSTNAQTGNRSSAGQHVSAEAGGATKKGFSPITRDASLSLDKNSSEVISELQGQSLSKNKSAQESTDVVYQDGRREKKVALAKERPYGTMDELVPPENEDTRFEQRSSSGFRKHGNQNNRLGRGQESREDWSSVGQDSRQHNVGGNRERQPRNSHYEYQPVGPHNHSKFNSYEGPTDGSHNMSLRYRERGQGQSRRGGGNQYGRKSGTVQVDAGCD</sequence>
<feature type="compositionally biased region" description="Polar residues" evidence="3">
    <location>
        <begin position="1212"/>
        <end position="1228"/>
    </location>
</feature>
<feature type="compositionally biased region" description="Polar residues" evidence="3">
    <location>
        <begin position="998"/>
        <end position="1012"/>
    </location>
</feature>
<keyword evidence="2" id="KW-0175">Coiled coil</keyword>
<feature type="region of interest" description="Disordered" evidence="3">
    <location>
        <begin position="29"/>
        <end position="156"/>
    </location>
</feature>
<feature type="region of interest" description="Disordered" evidence="3">
    <location>
        <begin position="1144"/>
        <end position="1228"/>
    </location>
</feature>
<feature type="compositionally biased region" description="Basic and acidic residues" evidence="3">
    <location>
        <begin position="1330"/>
        <end position="1344"/>
    </location>
</feature>
<evidence type="ECO:0000256" key="1">
    <source>
        <dbReference type="ARBA" id="ARBA00022553"/>
    </source>
</evidence>
<feature type="compositionally biased region" description="Low complexity" evidence="3">
    <location>
        <begin position="53"/>
        <end position="75"/>
    </location>
</feature>
<feature type="compositionally biased region" description="Basic and acidic residues" evidence="3">
    <location>
        <begin position="464"/>
        <end position="475"/>
    </location>
</feature>
<feature type="compositionally biased region" description="Polar residues" evidence="3">
    <location>
        <begin position="1490"/>
        <end position="1500"/>
    </location>
</feature>
<dbReference type="InterPro" id="IPR038808">
    <property type="entry name" value="MOS1-like"/>
</dbReference>
<evidence type="ECO:0000313" key="6">
    <source>
        <dbReference type="Proteomes" id="UP001237642"/>
    </source>
</evidence>
<feature type="compositionally biased region" description="Polar residues" evidence="3">
    <location>
        <begin position="144"/>
        <end position="155"/>
    </location>
</feature>
<comment type="caution">
    <text evidence="5">The sequence shown here is derived from an EMBL/GenBank/DDBJ whole genome shotgun (WGS) entry which is preliminary data.</text>
</comment>
<feature type="compositionally biased region" description="Polar residues" evidence="3">
    <location>
        <begin position="1463"/>
        <end position="1477"/>
    </location>
</feature>
<feature type="compositionally biased region" description="Polar residues" evidence="3">
    <location>
        <begin position="224"/>
        <end position="238"/>
    </location>
</feature>
<feature type="region of interest" description="Disordered" evidence="3">
    <location>
        <begin position="650"/>
        <end position="674"/>
    </location>
</feature>
<dbReference type="Pfam" id="PF07001">
    <property type="entry name" value="BAT2_N"/>
    <property type="match status" value="1"/>
</dbReference>
<name>A0AAD8HVN3_9APIA</name>
<keyword evidence="6" id="KW-1185">Reference proteome</keyword>
<feature type="compositionally biased region" description="Polar residues" evidence="3">
    <location>
        <begin position="184"/>
        <end position="193"/>
    </location>
</feature>
<evidence type="ECO:0000313" key="5">
    <source>
        <dbReference type="EMBL" id="KAK1373198.1"/>
    </source>
</evidence>
<feature type="compositionally biased region" description="Polar residues" evidence="3">
    <location>
        <begin position="660"/>
        <end position="672"/>
    </location>
</feature>
<proteinExistence type="predicted"/>
<feature type="compositionally biased region" description="Basic residues" evidence="3">
    <location>
        <begin position="977"/>
        <end position="988"/>
    </location>
</feature>
<feature type="compositionally biased region" description="Polar residues" evidence="3">
    <location>
        <begin position="1148"/>
        <end position="1168"/>
    </location>
</feature>
<dbReference type="PANTHER" id="PTHR34805:SF1">
    <property type="entry name" value="PROTEIN MODIFIER OF SNC1 1"/>
    <property type="match status" value="1"/>
</dbReference>
<reference evidence="5" key="1">
    <citation type="submission" date="2023-02" db="EMBL/GenBank/DDBJ databases">
        <title>Genome of toxic invasive species Heracleum sosnowskyi carries increased number of genes despite the absence of recent whole-genome duplications.</title>
        <authorList>
            <person name="Schelkunov M."/>
            <person name="Shtratnikova V."/>
            <person name="Makarenko M."/>
            <person name="Klepikova A."/>
            <person name="Omelchenko D."/>
            <person name="Novikova G."/>
            <person name="Obukhova E."/>
            <person name="Bogdanov V."/>
            <person name="Penin A."/>
            <person name="Logacheva M."/>
        </authorList>
    </citation>
    <scope>NUCLEOTIDE SEQUENCE</scope>
    <source>
        <strain evidence="5">Hsosn_3</strain>
        <tissue evidence="5">Leaf</tissue>
    </source>
</reference>
<feature type="compositionally biased region" description="Low complexity" evidence="3">
    <location>
        <begin position="83"/>
        <end position="92"/>
    </location>
</feature>
<feature type="compositionally biased region" description="Basic and acidic residues" evidence="3">
    <location>
        <begin position="1429"/>
        <end position="1443"/>
    </location>
</feature>
<feature type="region of interest" description="Disordered" evidence="3">
    <location>
        <begin position="416"/>
        <end position="538"/>
    </location>
</feature>
<feature type="region of interest" description="Disordered" evidence="3">
    <location>
        <begin position="1"/>
        <end position="20"/>
    </location>
</feature>
<dbReference type="Proteomes" id="UP001237642">
    <property type="component" value="Unassembled WGS sequence"/>
</dbReference>
<feature type="domain" description="BAT2 N-terminal" evidence="4">
    <location>
        <begin position="15"/>
        <end position="136"/>
    </location>
</feature>
<feature type="region of interest" description="Disordered" evidence="3">
    <location>
        <begin position="967"/>
        <end position="1030"/>
    </location>
</feature>
<feature type="compositionally biased region" description="Polar residues" evidence="3">
    <location>
        <begin position="1397"/>
        <end position="1425"/>
    </location>
</feature>
<feature type="compositionally biased region" description="Basic and acidic residues" evidence="3">
    <location>
        <begin position="499"/>
        <end position="514"/>
    </location>
</feature>
<feature type="region of interest" description="Disordered" evidence="3">
    <location>
        <begin position="1286"/>
        <end position="1573"/>
    </location>
</feature>
<organism evidence="5 6">
    <name type="scientific">Heracleum sosnowskyi</name>
    <dbReference type="NCBI Taxonomy" id="360622"/>
    <lineage>
        <taxon>Eukaryota</taxon>
        <taxon>Viridiplantae</taxon>
        <taxon>Streptophyta</taxon>
        <taxon>Embryophyta</taxon>
        <taxon>Tracheophyta</taxon>
        <taxon>Spermatophyta</taxon>
        <taxon>Magnoliopsida</taxon>
        <taxon>eudicotyledons</taxon>
        <taxon>Gunneridae</taxon>
        <taxon>Pentapetalae</taxon>
        <taxon>asterids</taxon>
        <taxon>campanulids</taxon>
        <taxon>Apiales</taxon>
        <taxon>Apiaceae</taxon>
        <taxon>Apioideae</taxon>
        <taxon>apioid superclade</taxon>
        <taxon>Tordylieae</taxon>
        <taxon>Tordyliinae</taxon>
        <taxon>Heracleum</taxon>
    </lineage>
</organism>
<evidence type="ECO:0000259" key="4">
    <source>
        <dbReference type="Pfam" id="PF07001"/>
    </source>
</evidence>
<dbReference type="EMBL" id="JAUIZM010000007">
    <property type="protein sequence ID" value="KAK1373198.1"/>
    <property type="molecule type" value="Genomic_DNA"/>
</dbReference>
<dbReference type="PANTHER" id="PTHR34805">
    <property type="entry name" value="PROTEIN MODIFIER OF SNC1 1"/>
    <property type="match status" value="1"/>
</dbReference>
<evidence type="ECO:0000256" key="2">
    <source>
        <dbReference type="SAM" id="Coils"/>
    </source>
</evidence>
<evidence type="ECO:0000256" key="3">
    <source>
        <dbReference type="SAM" id="MobiDB-lite"/>
    </source>
</evidence>
<feature type="compositionally biased region" description="Polar residues" evidence="3">
    <location>
        <begin position="117"/>
        <end position="138"/>
    </location>
</feature>
<feature type="compositionally biased region" description="Basic and acidic residues" evidence="3">
    <location>
        <begin position="1503"/>
        <end position="1512"/>
    </location>
</feature>